<dbReference type="EMBL" id="BJWL01000024">
    <property type="protein sequence ID" value="GFZ14460.1"/>
    <property type="molecule type" value="Genomic_DNA"/>
</dbReference>
<keyword evidence="2" id="KW-1185">Reference proteome</keyword>
<gene>
    <name evidence="1" type="ORF">Acr_24g0006500</name>
</gene>
<accession>A0A7J0GUE2</accession>
<name>A0A7J0GUE2_9ERIC</name>
<protein>
    <submittedName>
        <fullName evidence="1">Uncharacterized protein</fullName>
    </submittedName>
</protein>
<dbReference type="Proteomes" id="UP000585474">
    <property type="component" value="Unassembled WGS sequence"/>
</dbReference>
<dbReference type="AlphaFoldDB" id="A0A7J0GUE2"/>
<reference evidence="1 2" key="1">
    <citation type="submission" date="2019-07" db="EMBL/GenBank/DDBJ databases">
        <title>De Novo Assembly of kiwifruit Actinidia rufa.</title>
        <authorList>
            <person name="Sugita-Konishi S."/>
            <person name="Sato K."/>
            <person name="Mori E."/>
            <person name="Abe Y."/>
            <person name="Kisaki G."/>
            <person name="Hamano K."/>
            <person name="Suezawa K."/>
            <person name="Otani M."/>
            <person name="Fukuda T."/>
            <person name="Manabe T."/>
            <person name="Gomi K."/>
            <person name="Tabuchi M."/>
            <person name="Akimitsu K."/>
            <person name="Kataoka I."/>
        </authorList>
    </citation>
    <scope>NUCLEOTIDE SEQUENCE [LARGE SCALE GENOMIC DNA]</scope>
    <source>
        <strain evidence="2">cv. Fuchu</strain>
    </source>
</reference>
<sequence length="124" mass="13766">MGYHYKVSSVVPCAGARCRPLYTGLARGEISVELSLQNKLGEPPRRSSEKSLSKTTIVRAKTIVTFELSLFNKLGIIIVLELGHGATADGNLERCQETRVTCMSKFLLTAPMLGWRSRQLMMSY</sequence>
<evidence type="ECO:0000313" key="1">
    <source>
        <dbReference type="EMBL" id="GFZ14460.1"/>
    </source>
</evidence>
<comment type="caution">
    <text evidence="1">The sequence shown here is derived from an EMBL/GenBank/DDBJ whole genome shotgun (WGS) entry which is preliminary data.</text>
</comment>
<organism evidence="1 2">
    <name type="scientific">Actinidia rufa</name>
    <dbReference type="NCBI Taxonomy" id="165716"/>
    <lineage>
        <taxon>Eukaryota</taxon>
        <taxon>Viridiplantae</taxon>
        <taxon>Streptophyta</taxon>
        <taxon>Embryophyta</taxon>
        <taxon>Tracheophyta</taxon>
        <taxon>Spermatophyta</taxon>
        <taxon>Magnoliopsida</taxon>
        <taxon>eudicotyledons</taxon>
        <taxon>Gunneridae</taxon>
        <taxon>Pentapetalae</taxon>
        <taxon>asterids</taxon>
        <taxon>Ericales</taxon>
        <taxon>Actinidiaceae</taxon>
        <taxon>Actinidia</taxon>
    </lineage>
</organism>
<proteinExistence type="predicted"/>
<evidence type="ECO:0000313" key="2">
    <source>
        <dbReference type="Proteomes" id="UP000585474"/>
    </source>
</evidence>